<evidence type="ECO:0000256" key="1">
    <source>
        <dbReference type="SAM" id="MobiDB-lite"/>
    </source>
</evidence>
<dbReference type="PANTHER" id="PTHR47679:SF1">
    <property type="entry name" value="PROTEIN TORNADO 1"/>
    <property type="match status" value="1"/>
</dbReference>
<dbReference type="SUPFAM" id="SSF52540">
    <property type="entry name" value="P-loop containing nucleoside triphosphate hydrolases"/>
    <property type="match status" value="1"/>
</dbReference>
<dbReference type="InterPro" id="IPR032675">
    <property type="entry name" value="LRR_dom_sf"/>
</dbReference>
<evidence type="ECO:0008006" key="4">
    <source>
        <dbReference type="Google" id="ProtNLM"/>
    </source>
</evidence>
<keyword evidence="3" id="KW-1185">Reference proteome</keyword>
<evidence type="ECO:0000313" key="3">
    <source>
        <dbReference type="Proteomes" id="UP001497522"/>
    </source>
</evidence>
<organism evidence="2 3">
    <name type="scientific">Sphagnum jensenii</name>
    <dbReference type="NCBI Taxonomy" id="128206"/>
    <lineage>
        <taxon>Eukaryota</taxon>
        <taxon>Viridiplantae</taxon>
        <taxon>Streptophyta</taxon>
        <taxon>Embryophyta</taxon>
        <taxon>Bryophyta</taxon>
        <taxon>Sphagnophytina</taxon>
        <taxon>Sphagnopsida</taxon>
        <taxon>Sphagnales</taxon>
        <taxon>Sphagnaceae</taxon>
        <taxon>Sphagnum</taxon>
    </lineage>
</organism>
<dbReference type="InterPro" id="IPR027417">
    <property type="entry name" value="P-loop_NTPase"/>
</dbReference>
<proteinExistence type="predicted"/>
<gene>
    <name evidence="2" type="ORF">CSSPJE1EN2_LOCUS11977</name>
</gene>
<dbReference type="Proteomes" id="UP001497522">
    <property type="component" value="Chromosome 18"/>
</dbReference>
<reference evidence="2" key="1">
    <citation type="submission" date="2024-03" db="EMBL/GenBank/DDBJ databases">
        <authorList>
            <consortium name="ELIXIR-Norway"/>
            <consortium name="Elixir Norway"/>
        </authorList>
    </citation>
    <scope>NUCLEOTIDE SEQUENCE</scope>
</reference>
<name>A0ABP1B2P3_9BRYO</name>
<feature type="region of interest" description="Disordered" evidence="1">
    <location>
        <begin position="1"/>
        <end position="76"/>
    </location>
</feature>
<feature type="compositionally biased region" description="Basic and acidic residues" evidence="1">
    <location>
        <begin position="57"/>
        <end position="66"/>
    </location>
</feature>
<dbReference type="PANTHER" id="PTHR47679">
    <property type="entry name" value="PROTEIN TORNADO 1"/>
    <property type="match status" value="1"/>
</dbReference>
<dbReference type="Gene3D" id="3.80.10.10">
    <property type="entry name" value="Ribonuclease Inhibitor"/>
    <property type="match status" value="2"/>
</dbReference>
<dbReference type="Gene3D" id="3.40.50.300">
    <property type="entry name" value="P-loop containing nucleotide triphosphate hydrolases"/>
    <property type="match status" value="1"/>
</dbReference>
<accession>A0ABP1B2P3</accession>
<protein>
    <recommendedName>
        <fullName evidence="4">C-terminal of Roc (COR) domain-containing protein</fullName>
    </recommendedName>
</protein>
<evidence type="ECO:0000313" key="2">
    <source>
        <dbReference type="EMBL" id="CAK9869219.1"/>
    </source>
</evidence>
<dbReference type="EMBL" id="OZ023719">
    <property type="protein sequence ID" value="CAK9869219.1"/>
    <property type="molecule type" value="Genomic_DNA"/>
</dbReference>
<sequence>MEAGECSKQIDPGDTELGRSPTERQDSGNGATNAIENMPQDPSRPEMANEINMSSGDRCDERKKMMEQPGSEGVAHERDDLLILGDQPTSYTKTPVSTTSQEDPVFVRYDEGGSSKDVSIDEFITTVRESQLESLGFSCLARNDEVGSSRWNRNLLEVIEAVSTCESLKTLIIRNLLAAEEVEVLCENLVSHPLLATLGVGITAAGTSGDGFDKEMEILCNMLKNNRTIKTLSLSLNESPTEIGVASLGAMLSVNSTLENMEVFSPDNQTGIEVLVLAPLTGHYGKPPLNKSLKTLTLINWDFGQSGARAAAQLLRTNDSLTHLGFVGSRFSDPSDVCTILESLETNETLHTLDLSDCEAVGGDVVLAKMMDLLRANPWLKDIKLLGTPLERDGRAVQVKAQLEMNSRDYMAVVKGMRRVQPKFATVFLCGDAYSGKTTLRRSMVRSFVKGFPRRMVIPLVEVVELRKPFKGFCFNNDPNEMAKRTRGIQINALVDDENQKISIWDLAGQEEYHAFHDTMIPDLSIQGNVCYFVLVCSPFDRKNGLKKNPNDIQHEIHCWLRFISSNTKRSLNSPPQVLVVLTNGDKGFQDDKPLVETRLKDLKQKFAAFVDLSPICHLINTHFSREAEVVVKEVIQNCASIFKKMPHIYEACMEVQHGLSEWNRKHPYEPIVTMKAFENDIVHKVEPNLRNLEVEGESNLKPHVAIAMFLHDAGEVIYFKDEDFVVVNPNWFCNEVMGRLITLHGEVEKAGWKQIFQNGFGNIEDIQNLIKQSLKKIIRDGTNISMDIPKYLVCLMLKMHLAYFEENLDASQNAQNSMRIFVPTTLKPDDFVARGERILEWTFKKFPPETTLIHLGRRLQCYDQELTTFTPGFFPRAQVALYNHFEKDVPIKAHFCKSEKNLFKISIDAMEIFVELAGDEMKSHLFIDILVRSSKTTLHTLQFIEDHVLNQIEQLCSAPQVGCQGIALVRGLLQPKAVEVLLLCKNRKHQVVLVEDLKQDLLATNLDTSYVHTWKELPNAEECNLNFFGGGMEDTAISLLGEVDTHEVFQRRHKTLKELESQVTKLQKNKTHFEIYLQDFQNEIRMDSFHTNHVQQHIDLESNGDVPLQHLVESISNAIVPKIKKKLQSMEKRLMEGTKQVIQSMESKLHNMLKMELDNMISLSVQLRQRQVPCNVYFTTTGSSCQRKLVVKMLPGIQMVHLHLLCENIKRIHVVENQKGEEITLIDPKVRKWIPYLVTGLTIFSLLLKVGAHVAAGIGDMIPNFGKGLLLALDTDALGDYLPSDGIHKMLEDESFQGNKTLIEQGTTLNMVDEKNSAEQWLIDFLKERKNSILESFGLIRVKYHRMNNKGPVIRWVCHKCKNDNFQKLEDCPV</sequence>
<dbReference type="SUPFAM" id="SSF52047">
    <property type="entry name" value="RNI-like"/>
    <property type="match status" value="1"/>
</dbReference>